<comment type="similarity">
    <text evidence="1">Belongs to the glycosyltransferase 90 family.</text>
</comment>
<evidence type="ECO:0000259" key="4">
    <source>
        <dbReference type="SMART" id="SM00672"/>
    </source>
</evidence>
<dbReference type="EMBL" id="LGRX02020470">
    <property type="protein sequence ID" value="KAK3257466.1"/>
    <property type="molecule type" value="Genomic_DNA"/>
</dbReference>
<organism evidence="5 6">
    <name type="scientific">Cymbomonas tetramitiformis</name>
    <dbReference type="NCBI Taxonomy" id="36881"/>
    <lineage>
        <taxon>Eukaryota</taxon>
        <taxon>Viridiplantae</taxon>
        <taxon>Chlorophyta</taxon>
        <taxon>Pyramimonadophyceae</taxon>
        <taxon>Pyramimonadales</taxon>
        <taxon>Pyramimonadaceae</taxon>
        <taxon>Cymbomonas</taxon>
    </lineage>
</organism>
<evidence type="ECO:0000256" key="2">
    <source>
        <dbReference type="ARBA" id="ARBA00022679"/>
    </source>
</evidence>
<feature type="signal peptide" evidence="3">
    <location>
        <begin position="1"/>
        <end position="17"/>
    </location>
</feature>
<evidence type="ECO:0000256" key="3">
    <source>
        <dbReference type="SAM" id="SignalP"/>
    </source>
</evidence>
<accession>A0AAE0FDP2</accession>
<gene>
    <name evidence="5" type="ORF">CYMTET_33449</name>
</gene>
<name>A0AAE0FDP2_9CHLO</name>
<dbReference type="SMART" id="SM00672">
    <property type="entry name" value="CAP10"/>
    <property type="match status" value="1"/>
</dbReference>
<proteinExistence type="inferred from homology"/>
<comment type="caution">
    <text evidence="5">The sequence shown here is derived from an EMBL/GenBank/DDBJ whole genome shotgun (WGS) entry which is preliminary data.</text>
</comment>
<feature type="domain" description="Glycosyl transferase CAP10" evidence="4">
    <location>
        <begin position="166"/>
        <end position="434"/>
    </location>
</feature>
<dbReference type="InterPro" id="IPR006598">
    <property type="entry name" value="CAP10"/>
</dbReference>
<feature type="chain" id="PRO_5042251229" description="Glycosyl transferase CAP10 domain-containing protein" evidence="3">
    <location>
        <begin position="18"/>
        <end position="520"/>
    </location>
</feature>
<dbReference type="AlphaFoldDB" id="A0AAE0FDP2"/>
<dbReference type="PANTHER" id="PTHR12203:SF35">
    <property type="entry name" value="PROTEIN O-GLUCOSYLTRANSFERASE 1"/>
    <property type="match status" value="1"/>
</dbReference>
<dbReference type="InterPro" id="IPR051091">
    <property type="entry name" value="O-Glucosyltr/Glycosyltrsf_90"/>
</dbReference>
<keyword evidence="2" id="KW-0808">Transferase</keyword>
<dbReference type="GO" id="GO:0016740">
    <property type="term" value="F:transferase activity"/>
    <property type="evidence" value="ECO:0007669"/>
    <property type="project" value="UniProtKB-KW"/>
</dbReference>
<keyword evidence="3" id="KW-0732">Signal</keyword>
<keyword evidence="6" id="KW-1185">Reference proteome</keyword>
<dbReference type="PANTHER" id="PTHR12203">
    <property type="entry name" value="KDEL LYS-ASP-GLU-LEU CONTAINING - RELATED"/>
    <property type="match status" value="1"/>
</dbReference>
<sequence>MKLLCFTLLSTFAAVSADVHLPQLLGSGSGVTKPTPAAVAPVRWKPRAMLRPPEEATVVVPGVTTAPRFSQEEEQVGDIPADTGDSAELPWQWSTIVMDLLGFWDQVDSQSIEIAEARVSRAVTAARVQWINKRFFVKDVRALWFARQYTASAKLTLLHVLRTHPEIPDFDIVLNQGDYPVLLTPRNIEHFTYMYNSTMPGPMFSPTSSSSTLDLAWPDFSFMPPLGNHELVTPRWDVARPSVLRAGAQHPWEAKLDFAAWTGNPQAGTRKQLKEVVLAHPDKILMNAILFKTPPGKRSCVVEGKYDKPGFQENQCGLSFEELCRYKYLINVGSNGYANKLKYLFLCGSVVLYVRQGSPNHEFFELQLLPGTHYWPVETPEDLPAAIDYLQAHPALAKRIGTAGTARMRHMDMGEVSNYLSTVLTQYSQKLRFKPTRLKGSFEVNCEDDLWRHYNIDGSLLRFVTEDNSTCLRRPEPEDLVAPGWGGAYQGSFVDCKTANDLVEVPDACNPDVIRGKTRF</sequence>
<protein>
    <recommendedName>
        <fullName evidence="4">Glycosyl transferase CAP10 domain-containing protein</fullName>
    </recommendedName>
</protein>
<evidence type="ECO:0000256" key="1">
    <source>
        <dbReference type="ARBA" id="ARBA00010118"/>
    </source>
</evidence>
<evidence type="ECO:0000313" key="6">
    <source>
        <dbReference type="Proteomes" id="UP001190700"/>
    </source>
</evidence>
<dbReference type="Pfam" id="PF05686">
    <property type="entry name" value="Glyco_transf_90"/>
    <property type="match status" value="1"/>
</dbReference>
<reference evidence="5 6" key="1">
    <citation type="journal article" date="2015" name="Genome Biol. Evol.">
        <title>Comparative Genomics of a Bacterivorous Green Alga Reveals Evolutionary Causalities and Consequences of Phago-Mixotrophic Mode of Nutrition.</title>
        <authorList>
            <person name="Burns J.A."/>
            <person name="Paasch A."/>
            <person name="Narechania A."/>
            <person name="Kim E."/>
        </authorList>
    </citation>
    <scope>NUCLEOTIDE SEQUENCE [LARGE SCALE GENOMIC DNA]</scope>
    <source>
        <strain evidence="5 6">PLY_AMNH</strain>
    </source>
</reference>
<evidence type="ECO:0000313" key="5">
    <source>
        <dbReference type="EMBL" id="KAK3257466.1"/>
    </source>
</evidence>
<dbReference type="Proteomes" id="UP001190700">
    <property type="component" value="Unassembled WGS sequence"/>
</dbReference>